<protein>
    <recommendedName>
        <fullName evidence="4">Lipoprotein</fullName>
    </recommendedName>
</protein>
<accession>A0ABN1YZJ5</accession>
<sequence>MARIQRLRRSPRFARLPRLPSLARFPRLPRPVLGSPFHLLVLLCSFALCGYAGVRLLEGDWLLVVLWFAGAAVLHDLVLAPLYLAADRALLATAGQRRRWVNHVRVPALLSGLLLLVWFPLITGRVSERYARFTALSADGYAARWLLVTAALFGGSALLYAVRVRRGRRRPAAQD</sequence>
<evidence type="ECO:0008006" key="4">
    <source>
        <dbReference type="Google" id="ProtNLM"/>
    </source>
</evidence>
<dbReference type="Proteomes" id="UP001500973">
    <property type="component" value="Unassembled WGS sequence"/>
</dbReference>
<evidence type="ECO:0000313" key="3">
    <source>
        <dbReference type="Proteomes" id="UP001500973"/>
    </source>
</evidence>
<reference evidence="2 3" key="1">
    <citation type="journal article" date="2019" name="Int. J. Syst. Evol. Microbiol.">
        <title>The Global Catalogue of Microorganisms (GCM) 10K type strain sequencing project: providing services to taxonomists for standard genome sequencing and annotation.</title>
        <authorList>
            <consortium name="The Broad Institute Genomics Platform"/>
            <consortium name="The Broad Institute Genome Sequencing Center for Infectious Disease"/>
            <person name="Wu L."/>
            <person name="Ma J."/>
        </authorList>
    </citation>
    <scope>NUCLEOTIDE SEQUENCE [LARGE SCALE GENOMIC DNA]</scope>
    <source>
        <strain evidence="2 3">JCM 11756</strain>
    </source>
</reference>
<name>A0ABN1YZJ5_9ACTN</name>
<dbReference type="EMBL" id="BAAAIZ010000041">
    <property type="protein sequence ID" value="GAA1425126.1"/>
    <property type="molecule type" value="Genomic_DNA"/>
</dbReference>
<evidence type="ECO:0000313" key="2">
    <source>
        <dbReference type="EMBL" id="GAA1425126.1"/>
    </source>
</evidence>
<keyword evidence="1" id="KW-1133">Transmembrane helix</keyword>
<comment type="caution">
    <text evidence="2">The sequence shown here is derived from an EMBL/GenBank/DDBJ whole genome shotgun (WGS) entry which is preliminary data.</text>
</comment>
<feature type="transmembrane region" description="Helical" evidence="1">
    <location>
        <begin position="104"/>
        <end position="122"/>
    </location>
</feature>
<organism evidence="2 3">
    <name type="scientific">Streptomyces thermospinosisporus</name>
    <dbReference type="NCBI Taxonomy" id="161482"/>
    <lineage>
        <taxon>Bacteria</taxon>
        <taxon>Bacillati</taxon>
        <taxon>Actinomycetota</taxon>
        <taxon>Actinomycetes</taxon>
        <taxon>Kitasatosporales</taxon>
        <taxon>Streptomycetaceae</taxon>
        <taxon>Streptomyces</taxon>
    </lineage>
</organism>
<proteinExistence type="predicted"/>
<keyword evidence="1" id="KW-0472">Membrane</keyword>
<gene>
    <name evidence="2" type="ORF">GCM10009601_31380</name>
</gene>
<feature type="transmembrane region" description="Helical" evidence="1">
    <location>
        <begin position="142"/>
        <end position="162"/>
    </location>
</feature>
<keyword evidence="1" id="KW-0812">Transmembrane</keyword>
<evidence type="ECO:0000256" key="1">
    <source>
        <dbReference type="SAM" id="Phobius"/>
    </source>
</evidence>
<keyword evidence="3" id="KW-1185">Reference proteome</keyword>
<feature type="transmembrane region" description="Helical" evidence="1">
    <location>
        <begin position="62"/>
        <end position="84"/>
    </location>
</feature>